<dbReference type="OrthoDB" id="3647650at2"/>
<dbReference type="PANTHER" id="PTHR10655:SF17">
    <property type="entry name" value="LYSOPHOSPHOLIPASE-LIKE PROTEIN 1"/>
    <property type="match status" value="1"/>
</dbReference>
<name>A0A0K8MEB1_9PROT</name>
<proteinExistence type="inferred from homology"/>
<dbReference type="InterPro" id="IPR003140">
    <property type="entry name" value="PLipase/COase/thioEstase"/>
</dbReference>
<dbReference type="PANTHER" id="PTHR10655">
    <property type="entry name" value="LYSOPHOSPHOLIPASE-RELATED"/>
    <property type="match status" value="1"/>
</dbReference>
<organism evidence="4 5">
    <name type="scientific">Caedimonas varicaedens</name>
    <dbReference type="NCBI Taxonomy" id="1629334"/>
    <lineage>
        <taxon>Bacteria</taxon>
        <taxon>Pseudomonadati</taxon>
        <taxon>Pseudomonadota</taxon>
        <taxon>Alphaproteobacteria</taxon>
        <taxon>Holosporales</taxon>
        <taxon>Caedimonadaceae</taxon>
        <taxon>Caedimonas</taxon>
    </lineage>
</organism>
<dbReference type="GO" id="GO:0016787">
    <property type="term" value="F:hydrolase activity"/>
    <property type="evidence" value="ECO:0007669"/>
    <property type="project" value="UniProtKB-KW"/>
</dbReference>
<protein>
    <submittedName>
        <fullName evidence="4">Putative hydrolase</fullName>
    </submittedName>
</protein>
<evidence type="ECO:0000256" key="1">
    <source>
        <dbReference type="ARBA" id="ARBA00006499"/>
    </source>
</evidence>
<comment type="similarity">
    <text evidence="1">Belongs to the AB hydrolase superfamily. AB hydrolase 2 family.</text>
</comment>
<dbReference type="STRING" id="1629334.Cva_01531"/>
<dbReference type="Pfam" id="PF02230">
    <property type="entry name" value="Abhydrolase_2"/>
    <property type="match status" value="1"/>
</dbReference>
<sequence>MKPLSESYAEPLSGKIKHVVLLLHGYGASGKDLISLSSFWQPYLPDTLFIAPNALDFWEGSIVQGQGYQWFPLPDLSPDTLLEGMESALPAFHRYVDEVLTRYQLQEEQLALVGFSQGAMMVLAVALSRSRTVAGVVAYSGALVYPETKPITSRPPVLLVHGDKDDVVPIFYLDISEKELRKRGVPVTPLICHNIGHEIDNRGLQTGGAFLRQQLMSSDPKIIRQSGGKK</sequence>
<dbReference type="AlphaFoldDB" id="A0A0K8MEB1"/>
<accession>A0A0K8MEB1</accession>
<keyword evidence="2 4" id="KW-0378">Hydrolase</keyword>
<reference evidence="4 5" key="1">
    <citation type="submission" date="2015-03" db="EMBL/GenBank/DDBJ databases">
        <title>Caedibacter varicaedens, whole genome shotgun sequence.</title>
        <authorList>
            <person name="Suzuki H."/>
            <person name="Dapper A.L."/>
            <person name="Gibson A.K."/>
            <person name="Jackson C."/>
            <person name="Lee H."/>
            <person name="Pejaver V.R."/>
            <person name="Doak T."/>
            <person name="Lynch M."/>
        </authorList>
    </citation>
    <scope>NUCLEOTIDE SEQUENCE [LARGE SCALE GENOMIC DNA]</scope>
</reference>
<evidence type="ECO:0000259" key="3">
    <source>
        <dbReference type="Pfam" id="PF02230"/>
    </source>
</evidence>
<evidence type="ECO:0000313" key="4">
    <source>
        <dbReference type="EMBL" id="GAO98861.1"/>
    </source>
</evidence>
<dbReference type="SUPFAM" id="SSF53474">
    <property type="entry name" value="alpha/beta-Hydrolases"/>
    <property type="match status" value="1"/>
</dbReference>
<feature type="domain" description="Phospholipase/carboxylesterase/thioesterase" evidence="3">
    <location>
        <begin position="15"/>
        <end position="212"/>
    </location>
</feature>
<evidence type="ECO:0000256" key="2">
    <source>
        <dbReference type="ARBA" id="ARBA00022801"/>
    </source>
</evidence>
<dbReference type="InterPro" id="IPR029058">
    <property type="entry name" value="AB_hydrolase_fold"/>
</dbReference>
<dbReference type="EMBL" id="BBVC01000098">
    <property type="protein sequence ID" value="GAO98861.1"/>
    <property type="molecule type" value="Genomic_DNA"/>
</dbReference>
<dbReference type="Proteomes" id="UP000036771">
    <property type="component" value="Unassembled WGS sequence"/>
</dbReference>
<gene>
    <name evidence="4" type="ORF">Cva_01531</name>
</gene>
<dbReference type="Gene3D" id="3.40.50.1820">
    <property type="entry name" value="alpha/beta hydrolase"/>
    <property type="match status" value="1"/>
</dbReference>
<dbReference type="InterPro" id="IPR050565">
    <property type="entry name" value="LYPA1-2/EST-like"/>
</dbReference>
<comment type="caution">
    <text evidence="4">The sequence shown here is derived from an EMBL/GenBank/DDBJ whole genome shotgun (WGS) entry which is preliminary data.</text>
</comment>
<evidence type="ECO:0000313" key="5">
    <source>
        <dbReference type="Proteomes" id="UP000036771"/>
    </source>
</evidence>
<keyword evidence="5" id="KW-1185">Reference proteome</keyword>